<dbReference type="Pfam" id="PF13302">
    <property type="entry name" value="Acetyltransf_3"/>
    <property type="match status" value="1"/>
</dbReference>
<dbReference type="Gene3D" id="3.40.630.30">
    <property type="match status" value="1"/>
</dbReference>
<feature type="domain" description="N-acetyltransferase" evidence="1">
    <location>
        <begin position="8"/>
        <end position="176"/>
    </location>
</feature>
<protein>
    <submittedName>
        <fullName evidence="2">GNAT family N-acetyltransferase</fullName>
        <ecNumber evidence="2">2.3.1.-</ecNumber>
    </submittedName>
</protein>
<dbReference type="PANTHER" id="PTHR39173">
    <property type="entry name" value="ACETYLTRANSFERASE"/>
    <property type="match status" value="1"/>
</dbReference>
<dbReference type="CDD" id="cd04301">
    <property type="entry name" value="NAT_SF"/>
    <property type="match status" value="1"/>
</dbReference>
<sequence>MTRPRATLQLRALTLQDEGAARAAHDELARDGCDFLLGVRPGEGWDAYLRRLDEVRVGVGLPDGWVPATFLVGDVDGVLVGRVSVRHALTEALTVVGGHIGYAVLPAHRRRGYATAMLRGALAVARSVGVREALVTCDDGNTGSARTIERCGGVLQDVAHVPGDDVATRRYRVPTTFEGEAARATSPS</sequence>
<name>A0ABY5KPR7_9CELL</name>
<dbReference type="PROSITE" id="PS51186">
    <property type="entry name" value="GNAT"/>
    <property type="match status" value="1"/>
</dbReference>
<dbReference type="Proteomes" id="UP001316384">
    <property type="component" value="Chromosome"/>
</dbReference>
<dbReference type="EC" id="2.3.1.-" evidence="2"/>
<keyword evidence="3" id="KW-1185">Reference proteome</keyword>
<dbReference type="GO" id="GO:0016746">
    <property type="term" value="F:acyltransferase activity"/>
    <property type="evidence" value="ECO:0007669"/>
    <property type="project" value="UniProtKB-KW"/>
</dbReference>
<reference evidence="2 3" key="1">
    <citation type="submission" date="2022-07" db="EMBL/GenBank/DDBJ databases">
        <title>Novel species in genus cellulomonas.</title>
        <authorList>
            <person name="Ye L."/>
        </authorList>
    </citation>
    <scope>NUCLEOTIDE SEQUENCE [LARGE SCALE GENOMIC DNA]</scope>
    <source>
        <strain evidence="3">zg-B89</strain>
    </source>
</reference>
<evidence type="ECO:0000313" key="3">
    <source>
        <dbReference type="Proteomes" id="UP001316384"/>
    </source>
</evidence>
<dbReference type="RefSeq" id="WP_227577817.1">
    <property type="nucleotide sequence ID" value="NZ_CP101987.1"/>
</dbReference>
<evidence type="ECO:0000313" key="2">
    <source>
        <dbReference type="EMBL" id="UUI72254.1"/>
    </source>
</evidence>
<accession>A0ABY5KPR7</accession>
<dbReference type="InterPro" id="IPR016181">
    <property type="entry name" value="Acyl_CoA_acyltransferase"/>
</dbReference>
<keyword evidence="2" id="KW-0012">Acyltransferase</keyword>
<dbReference type="InterPro" id="IPR000182">
    <property type="entry name" value="GNAT_dom"/>
</dbReference>
<dbReference type="EMBL" id="CP101987">
    <property type="protein sequence ID" value="UUI72254.1"/>
    <property type="molecule type" value="Genomic_DNA"/>
</dbReference>
<organism evidence="2 3">
    <name type="scientific">Cellulomonas xiejunii</name>
    <dbReference type="NCBI Taxonomy" id="2968083"/>
    <lineage>
        <taxon>Bacteria</taxon>
        <taxon>Bacillati</taxon>
        <taxon>Actinomycetota</taxon>
        <taxon>Actinomycetes</taxon>
        <taxon>Micrococcales</taxon>
        <taxon>Cellulomonadaceae</taxon>
        <taxon>Cellulomonas</taxon>
    </lineage>
</organism>
<dbReference type="SUPFAM" id="SSF55729">
    <property type="entry name" value="Acyl-CoA N-acyltransferases (Nat)"/>
    <property type="match status" value="1"/>
</dbReference>
<proteinExistence type="predicted"/>
<gene>
    <name evidence="2" type="ORF">NP048_01955</name>
</gene>
<dbReference type="PANTHER" id="PTHR39173:SF1">
    <property type="entry name" value="ACETYLTRANSFERASE"/>
    <property type="match status" value="1"/>
</dbReference>
<keyword evidence="2" id="KW-0808">Transferase</keyword>
<evidence type="ECO:0000259" key="1">
    <source>
        <dbReference type="PROSITE" id="PS51186"/>
    </source>
</evidence>